<feature type="domain" description="Cytochrome c" evidence="8">
    <location>
        <begin position="20"/>
        <end position="120"/>
    </location>
</feature>
<dbReference type="PANTHER" id="PTHR11961">
    <property type="entry name" value="CYTOCHROME C"/>
    <property type="match status" value="1"/>
</dbReference>
<name>A0ABT0DUK0_9SPHN</name>
<evidence type="ECO:0000259" key="8">
    <source>
        <dbReference type="PROSITE" id="PS51007"/>
    </source>
</evidence>
<evidence type="ECO:0000256" key="5">
    <source>
        <dbReference type="ARBA" id="ARBA00023004"/>
    </source>
</evidence>
<keyword evidence="10" id="KW-1185">Reference proteome</keyword>
<comment type="caution">
    <text evidence="9">The sequence shown here is derived from an EMBL/GenBank/DDBJ whole genome shotgun (WGS) entry which is preliminary data.</text>
</comment>
<evidence type="ECO:0000256" key="7">
    <source>
        <dbReference type="SAM" id="SignalP"/>
    </source>
</evidence>
<dbReference type="InterPro" id="IPR002327">
    <property type="entry name" value="Cyt_c_1A/1B"/>
</dbReference>
<evidence type="ECO:0000256" key="2">
    <source>
        <dbReference type="ARBA" id="ARBA00022617"/>
    </source>
</evidence>
<proteinExistence type="predicted"/>
<dbReference type="InterPro" id="IPR009056">
    <property type="entry name" value="Cyt_c-like_dom"/>
</dbReference>
<keyword evidence="1" id="KW-0813">Transport</keyword>
<accession>A0ABT0DUK0</accession>
<evidence type="ECO:0000313" key="10">
    <source>
        <dbReference type="Proteomes" id="UP001203512"/>
    </source>
</evidence>
<feature type="chain" id="PRO_5045130377" evidence="7">
    <location>
        <begin position="21"/>
        <end position="120"/>
    </location>
</feature>
<keyword evidence="2 6" id="KW-0349">Heme</keyword>
<evidence type="ECO:0000256" key="4">
    <source>
        <dbReference type="ARBA" id="ARBA00022982"/>
    </source>
</evidence>
<keyword evidence="5 6" id="KW-0408">Iron</keyword>
<dbReference type="SUPFAM" id="SSF46626">
    <property type="entry name" value="Cytochrome c"/>
    <property type="match status" value="1"/>
</dbReference>
<evidence type="ECO:0000313" key="9">
    <source>
        <dbReference type="EMBL" id="MCK0530806.1"/>
    </source>
</evidence>
<keyword evidence="3 6" id="KW-0479">Metal-binding</keyword>
<dbReference type="EMBL" id="JALKHS010000006">
    <property type="protein sequence ID" value="MCK0530806.1"/>
    <property type="molecule type" value="Genomic_DNA"/>
</dbReference>
<sequence length="120" mass="12526">MLTRASLFCLTIALAASANAQTVSGEQLFKQRCSSCHAVTAKDGPRIGPNMAGVIGRKAGTTAFPTYSAALKKSGLTWTETTVAAFLAGPTKVVPGTRMVVALPDAAQRQAIVKYLATRK</sequence>
<keyword evidence="7" id="KW-0732">Signal</keyword>
<evidence type="ECO:0000256" key="3">
    <source>
        <dbReference type="ARBA" id="ARBA00022723"/>
    </source>
</evidence>
<dbReference type="InterPro" id="IPR036909">
    <property type="entry name" value="Cyt_c-like_dom_sf"/>
</dbReference>
<keyword evidence="4" id="KW-0249">Electron transport</keyword>
<dbReference type="Proteomes" id="UP001203512">
    <property type="component" value="Unassembled WGS sequence"/>
</dbReference>
<feature type="signal peptide" evidence="7">
    <location>
        <begin position="1"/>
        <end position="20"/>
    </location>
</feature>
<reference evidence="9 10" key="1">
    <citation type="submission" date="2022-04" db="EMBL/GenBank/DDBJ databases">
        <authorList>
            <person name="Huq M.A."/>
        </authorList>
    </citation>
    <scope>NUCLEOTIDE SEQUENCE [LARGE SCALE GENOMIC DNA]</scope>
    <source>
        <strain evidence="9 10">MAH-33</strain>
    </source>
</reference>
<dbReference type="RefSeq" id="WP_247230412.1">
    <property type="nucleotide sequence ID" value="NZ_JALKHS010000006.1"/>
</dbReference>
<evidence type="ECO:0000256" key="1">
    <source>
        <dbReference type="ARBA" id="ARBA00022448"/>
    </source>
</evidence>
<dbReference type="PRINTS" id="PR00604">
    <property type="entry name" value="CYTCHRMECIAB"/>
</dbReference>
<evidence type="ECO:0000256" key="6">
    <source>
        <dbReference type="PROSITE-ProRule" id="PRU00433"/>
    </source>
</evidence>
<protein>
    <submittedName>
        <fullName evidence="9">C-type cytochrome</fullName>
    </submittedName>
</protein>
<dbReference type="PROSITE" id="PS51007">
    <property type="entry name" value="CYTC"/>
    <property type="match status" value="1"/>
</dbReference>
<organism evidence="9 10">
    <name type="scientific">Sphingobium agri</name>
    <dbReference type="NCBI Taxonomy" id="2933566"/>
    <lineage>
        <taxon>Bacteria</taxon>
        <taxon>Pseudomonadati</taxon>
        <taxon>Pseudomonadota</taxon>
        <taxon>Alphaproteobacteria</taxon>
        <taxon>Sphingomonadales</taxon>
        <taxon>Sphingomonadaceae</taxon>
        <taxon>Sphingobium</taxon>
    </lineage>
</organism>
<dbReference type="Gene3D" id="1.10.760.10">
    <property type="entry name" value="Cytochrome c-like domain"/>
    <property type="match status" value="1"/>
</dbReference>
<dbReference type="Pfam" id="PF00034">
    <property type="entry name" value="Cytochrom_C"/>
    <property type="match status" value="1"/>
</dbReference>
<gene>
    <name evidence="9" type="ORF">MU848_04315</name>
</gene>